<dbReference type="HOGENOM" id="CLU_993553_0_0_10"/>
<accession>H6L2R7</accession>
<keyword evidence="7" id="KW-1185">Reference proteome</keyword>
<evidence type="ECO:0000256" key="2">
    <source>
        <dbReference type="ARBA" id="ARBA00023125"/>
    </source>
</evidence>
<dbReference type="InterPro" id="IPR001789">
    <property type="entry name" value="Sig_transdc_resp-reg_receiver"/>
</dbReference>
<dbReference type="RefSeq" id="WP_015692443.1">
    <property type="nucleotide sequence ID" value="NC_016940.1"/>
</dbReference>
<reference evidence="6 7" key="1">
    <citation type="journal article" date="2012" name="Stand. Genomic Sci.">
        <title>Complete genome sequencing and analysis of Saprospira grandis str. Lewin, a predatory marine bacterium.</title>
        <authorList>
            <person name="Saw J.H."/>
            <person name="Yuryev A."/>
            <person name="Kanbe M."/>
            <person name="Hou S."/>
            <person name="Young A.G."/>
            <person name="Aizawa S."/>
            <person name="Alam M."/>
        </authorList>
    </citation>
    <scope>NUCLEOTIDE SEQUENCE [LARGE SCALE GENOMIC DNA]</scope>
    <source>
        <strain evidence="6 7">Lewin</strain>
    </source>
</reference>
<dbReference type="SMART" id="SM00421">
    <property type="entry name" value="HTH_LUXR"/>
    <property type="match status" value="1"/>
</dbReference>
<dbReference type="InterPro" id="IPR000792">
    <property type="entry name" value="Tscrpt_reg_LuxR_C"/>
</dbReference>
<dbReference type="GO" id="GO:0003677">
    <property type="term" value="F:DNA binding"/>
    <property type="evidence" value="ECO:0007669"/>
    <property type="project" value="UniProtKB-KW"/>
</dbReference>
<dbReference type="InterPro" id="IPR050595">
    <property type="entry name" value="Bact_response_regulator"/>
</dbReference>
<feature type="coiled-coil region" evidence="4">
    <location>
        <begin position="136"/>
        <end position="165"/>
    </location>
</feature>
<dbReference type="AlphaFoldDB" id="H6L2R7"/>
<feature type="domain" description="Response regulatory" evidence="5">
    <location>
        <begin position="13"/>
        <end position="134"/>
    </location>
</feature>
<dbReference type="Gene3D" id="3.40.50.2300">
    <property type="match status" value="1"/>
</dbReference>
<keyword evidence="2" id="KW-0238">DNA-binding</keyword>
<evidence type="ECO:0000256" key="1">
    <source>
        <dbReference type="ARBA" id="ARBA00022553"/>
    </source>
</evidence>
<dbReference type="Proteomes" id="UP000007519">
    <property type="component" value="Chromosome"/>
</dbReference>
<dbReference type="eggNOG" id="COG0745">
    <property type="taxonomic scope" value="Bacteria"/>
</dbReference>
<dbReference type="EMBL" id="CP002831">
    <property type="protein sequence ID" value="AFC24824.1"/>
    <property type="molecule type" value="Genomic_DNA"/>
</dbReference>
<dbReference type="Pfam" id="PF00072">
    <property type="entry name" value="Response_reg"/>
    <property type="match status" value="1"/>
</dbReference>
<evidence type="ECO:0000313" key="7">
    <source>
        <dbReference type="Proteomes" id="UP000007519"/>
    </source>
</evidence>
<feature type="modified residue" description="4-aspartylphosphate" evidence="3">
    <location>
        <position position="64"/>
    </location>
</feature>
<dbReference type="SMART" id="SM00448">
    <property type="entry name" value="REC"/>
    <property type="match status" value="1"/>
</dbReference>
<dbReference type="PANTHER" id="PTHR44591">
    <property type="entry name" value="STRESS RESPONSE REGULATOR PROTEIN 1"/>
    <property type="match status" value="1"/>
</dbReference>
<dbReference type="InterPro" id="IPR011006">
    <property type="entry name" value="CheY-like_superfamily"/>
</dbReference>
<dbReference type="OrthoDB" id="9789181at2"/>
<organism evidence="6 7">
    <name type="scientific">Saprospira grandis (strain Lewin)</name>
    <dbReference type="NCBI Taxonomy" id="984262"/>
    <lineage>
        <taxon>Bacteria</taxon>
        <taxon>Pseudomonadati</taxon>
        <taxon>Bacteroidota</taxon>
        <taxon>Saprospiria</taxon>
        <taxon>Saprospirales</taxon>
        <taxon>Saprospiraceae</taxon>
        <taxon>Saprospira</taxon>
    </lineage>
</organism>
<evidence type="ECO:0000256" key="4">
    <source>
        <dbReference type="SAM" id="Coils"/>
    </source>
</evidence>
<dbReference type="InterPro" id="IPR016032">
    <property type="entry name" value="Sig_transdc_resp-reg_C-effctor"/>
</dbReference>
<evidence type="ECO:0000313" key="6">
    <source>
        <dbReference type="EMBL" id="AFC24824.1"/>
    </source>
</evidence>
<name>H6L2R7_SAPGL</name>
<dbReference type="CDD" id="cd00156">
    <property type="entry name" value="REC"/>
    <property type="match status" value="1"/>
</dbReference>
<dbReference type="PANTHER" id="PTHR44591:SF23">
    <property type="entry name" value="CHEY SUBFAMILY"/>
    <property type="match status" value="1"/>
</dbReference>
<dbReference type="Gene3D" id="1.10.10.10">
    <property type="entry name" value="Winged helix-like DNA-binding domain superfamily/Winged helix DNA-binding domain"/>
    <property type="match status" value="1"/>
</dbReference>
<dbReference type="GO" id="GO:0006355">
    <property type="term" value="P:regulation of DNA-templated transcription"/>
    <property type="evidence" value="ECO:0007669"/>
    <property type="project" value="InterPro"/>
</dbReference>
<dbReference type="InterPro" id="IPR036388">
    <property type="entry name" value="WH-like_DNA-bd_sf"/>
</dbReference>
<proteinExistence type="predicted"/>
<dbReference type="KEGG" id="sgn:SGRA_2093"/>
<dbReference type="PROSITE" id="PS50110">
    <property type="entry name" value="RESPONSE_REGULATORY"/>
    <property type="match status" value="1"/>
</dbReference>
<evidence type="ECO:0000256" key="3">
    <source>
        <dbReference type="PROSITE-ProRule" id="PRU00169"/>
    </source>
</evidence>
<keyword evidence="4" id="KW-0175">Coiled coil</keyword>
<dbReference type="STRING" id="984262.SGRA_2093"/>
<dbReference type="SUPFAM" id="SSF46894">
    <property type="entry name" value="C-terminal effector domain of the bipartite response regulators"/>
    <property type="match status" value="1"/>
</dbReference>
<dbReference type="SUPFAM" id="SSF52172">
    <property type="entry name" value="CheY-like"/>
    <property type="match status" value="1"/>
</dbReference>
<dbReference type="eggNOG" id="COG2197">
    <property type="taxonomic scope" value="Bacteria"/>
</dbReference>
<gene>
    <name evidence="6" type="ordered locus">SGRA_2093</name>
</gene>
<protein>
    <submittedName>
        <fullName evidence="6">Two component transcriptional regulator, LuxR family protein</fullName>
    </submittedName>
</protein>
<sequence>MPTNNHQILAGKTILIAEDDPRNRRAIIQLFANWCPSTEILMALDGQQCLDIMAQRSVDLILLDWDMPRMNGLDLLKELQKEQYLPYKNIPIVVYTGAMTDSLHLAKALEYGAIDFLRKPAPPIELLARIKSILKQKEWQQQMKAAEAEVKALQLKQLQKDLQQSLLVLAHKNELLLELKAKIEDPNTQRQRLLREINQLIEAEDYWLPFLQQFQQMEPNYQQKLMQIAPDISPAELRLAVLIRADLDSKSIAQLLNISLHGVKKSRYRIRKKLDLQTNDSLDKFLKNI</sequence>
<evidence type="ECO:0000259" key="5">
    <source>
        <dbReference type="PROSITE" id="PS50110"/>
    </source>
</evidence>
<dbReference type="GO" id="GO:0000160">
    <property type="term" value="P:phosphorelay signal transduction system"/>
    <property type="evidence" value="ECO:0007669"/>
    <property type="project" value="InterPro"/>
</dbReference>
<keyword evidence="1 3" id="KW-0597">Phosphoprotein</keyword>